<dbReference type="KEGG" id="beq:BEWA_038610"/>
<accession>L1LFA0</accession>
<keyword evidence="3" id="KW-1185">Reference proteome</keyword>
<dbReference type="STRING" id="1537102.L1LFA0"/>
<name>L1LFA0_THEEQ</name>
<dbReference type="GeneID" id="15803187"/>
<reference evidence="2 3" key="1">
    <citation type="journal article" date="2012" name="BMC Genomics">
        <title>Comparative genomic analysis and phylogenetic position of Theileria equi.</title>
        <authorList>
            <person name="Kappmeyer L.S."/>
            <person name="Thiagarajan M."/>
            <person name="Herndon D.R."/>
            <person name="Ramsay J.D."/>
            <person name="Caler E."/>
            <person name="Djikeng A."/>
            <person name="Gillespie J.J."/>
            <person name="Lau A.O."/>
            <person name="Roalson E.H."/>
            <person name="Silva J.C."/>
            <person name="Silva M.G."/>
            <person name="Suarez C.E."/>
            <person name="Ueti M.W."/>
            <person name="Nene V.M."/>
            <person name="Mealey R.H."/>
            <person name="Knowles D.P."/>
            <person name="Brayton K.A."/>
        </authorList>
    </citation>
    <scope>NUCLEOTIDE SEQUENCE [LARGE SCALE GENOMIC DNA]</scope>
    <source>
        <strain evidence="2 3">WA</strain>
    </source>
</reference>
<dbReference type="Proteomes" id="UP000031512">
    <property type="component" value="Unassembled WGS sequence"/>
</dbReference>
<dbReference type="AlphaFoldDB" id="L1LFA0"/>
<dbReference type="RefSeq" id="XP_004833275.1">
    <property type="nucleotide sequence ID" value="XM_004833218.1"/>
</dbReference>
<protein>
    <submittedName>
        <fullName evidence="2">Uncharacterized protein</fullName>
    </submittedName>
</protein>
<dbReference type="OrthoDB" id="366026at2759"/>
<feature type="region of interest" description="Disordered" evidence="1">
    <location>
        <begin position="377"/>
        <end position="421"/>
    </location>
</feature>
<evidence type="ECO:0000313" key="3">
    <source>
        <dbReference type="Proteomes" id="UP000031512"/>
    </source>
</evidence>
<evidence type="ECO:0000313" key="2">
    <source>
        <dbReference type="EMBL" id="EKX73823.1"/>
    </source>
</evidence>
<gene>
    <name evidence="2" type="ORF">BEWA_038610</name>
</gene>
<dbReference type="VEuPathDB" id="PiroplasmaDB:BEWA_038610"/>
<evidence type="ECO:0000256" key="1">
    <source>
        <dbReference type="SAM" id="MobiDB-lite"/>
    </source>
</evidence>
<dbReference type="EMBL" id="ACOU01000002">
    <property type="protein sequence ID" value="EKX73823.1"/>
    <property type="molecule type" value="Genomic_DNA"/>
</dbReference>
<feature type="compositionally biased region" description="Polar residues" evidence="1">
    <location>
        <begin position="383"/>
        <end position="410"/>
    </location>
</feature>
<sequence length="462" mass="51819">MEMVAEAMISCGSIGIAKNKLYNRMAEYLQKRIVYFENQNLVCRIFDALSLVNVPQYGLYNQVVTLAECIPNWLHLKHLISIARSGVKVGIVDDRIFRCIVFKAKDIPECTAEELVPVVKLSHNFASSLARDEDGLKRWYKFLFTILESLDERSSVDIENLMELLEGLVTIQVKTAQIEQLSARILQGAEDVNICKITALFGILGKVESEALFGTLERIIDESIQSLDGNQCSCLIWDMIAIGFPYNSLVLSKVVQRFNQLKPKNNEHLLSIISTMIKFNARGNPGEMLGKHWREFLKITQDYKDVSWHRESEDVEIIKGVARGIQGAQTFVREFPYTVDISIPVEELGGFSGGGRHASGTFGVVIPVEGQAGALEEALDTGPSPQELRSSPYSAPADSHSNAPVESSSYDPLGCVERKSEGAKEGQKIALFFYRRDQNPFVITIRPDGSHERRFNFYNQTR</sequence>
<organism evidence="2 3">
    <name type="scientific">Theileria equi strain WA</name>
    <dbReference type="NCBI Taxonomy" id="1537102"/>
    <lineage>
        <taxon>Eukaryota</taxon>
        <taxon>Sar</taxon>
        <taxon>Alveolata</taxon>
        <taxon>Apicomplexa</taxon>
        <taxon>Aconoidasida</taxon>
        <taxon>Piroplasmida</taxon>
        <taxon>Theileriidae</taxon>
        <taxon>Theileria</taxon>
    </lineage>
</organism>
<dbReference type="eggNOG" id="ENOG502SD4W">
    <property type="taxonomic scope" value="Eukaryota"/>
</dbReference>
<comment type="caution">
    <text evidence="2">The sequence shown here is derived from an EMBL/GenBank/DDBJ whole genome shotgun (WGS) entry which is preliminary data.</text>
</comment>
<proteinExistence type="predicted"/>